<evidence type="ECO:0000313" key="2">
    <source>
        <dbReference type="Proteomes" id="UP001367676"/>
    </source>
</evidence>
<organism evidence="1 2">
    <name type="scientific">Parthenolecanium corni</name>
    <dbReference type="NCBI Taxonomy" id="536013"/>
    <lineage>
        <taxon>Eukaryota</taxon>
        <taxon>Metazoa</taxon>
        <taxon>Ecdysozoa</taxon>
        <taxon>Arthropoda</taxon>
        <taxon>Hexapoda</taxon>
        <taxon>Insecta</taxon>
        <taxon>Pterygota</taxon>
        <taxon>Neoptera</taxon>
        <taxon>Paraneoptera</taxon>
        <taxon>Hemiptera</taxon>
        <taxon>Sternorrhyncha</taxon>
        <taxon>Coccoidea</taxon>
        <taxon>Coccidae</taxon>
        <taxon>Parthenolecanium</taxon>
    </lineage>
</organism>
<name>A0AAN9T5C7_9HEMI</name>
<dbReference type="AlphaFoldDB" id="A0AAN9T5C7"/>
<dbReference type="EMBL" id="JBBCAQ010000037">
    <property type="protein sequence ID" value="KAK7574178.1"/>
    <property type="molecule type" value="Genomic_DNA"/>
</dbReference>
<sequence>MMRAGYLEELSVLGNTPKNQKFKGAFNIFESIADSNPQAQESYDLRPSSGSVGIFDEEKRLARAKIAL</sequence>
<proteinExistence type="predicted"/>
<keyword evidence="2" id="KW-1185">Reference proteome</keyword>
<evidence type="ECO:0000313" key="1">
    <source>
        <dbReference type="EMBL" id="KAK7574178.1"/>
    </source>
</evidence>
<gene>
    <name evidence="1" type="ORF">V9T40_011369</name>
</gene>
<reference evidence="1 2" key="1">
    <citation type="submission" date="2024-03" db="EMBL/GenBank/DDBJ databases">
        <title>Adaptation during the transition from Ophiocordyceps entomopathogen to insect associate is accompanied by gene loss and intensified selection.</title>
        <authorList>
            <person name="Ward C.M."/>
            <person name="Onetto C.A."/>
            <person name="Borneman A.R."/>
        </authorList>
    </citation>
    <scope>NUCLEOTIDE SEQUENCE [LARGE SCALE GENOMIC DNA]</scope>
    <source>
        <strain evidence="1">AWRI1</strain>
        <tissue evidence="1">Single Adult Female</tissue>
    </source>
</reference>
<comment type="caution">
    <text evidence="1">The sequence shown here is derived from an EMBL/GenBank/DDBJ whole genome shotgun (WGS) entry which is preliminary data.</text>
</comment>
<dbReference type="Proteomes" id="UP001367676">
    <property type="component" value="Unassembled WGS sequence"/>
</dbReference>
<accession>A0AAN9T5C7</accession>
<protein>
    <submittedName>
        <fullName evidence="1">Uncharacterized protein</fullName>
    </submittedName>
</protein>